<evidence type="ECO:0000313" key="5">
    <source>
        <dbReference type="Proteomes" id="UP001516464"/>
    </source>
</evidence>
<dbReference type="GO" id="GO:0005840">
    <property type="term" value="C:ribosome"/>
    <property type="evidence" value="ECO:0007669"/>
    <property type="project" value="UniProtKB-KW"/>
</dbReference>
<dbReference type="InterPro" id="IPR023574">
    <property type="entry name" value="Ribosomal_uL4_dom_sf"/>
</dbReference>
<comment type="similarity">
    <text evidence="1">Belongs to the universal ribosomal protein uL4 family.</text>
</comment>
<dbReference type="Pfam" id="PF00573">
    <property type="entry name" value="Ribosomal_L4"/>
    <property type="match status" value="1"/>
</dbReference>
<keyword evidence="2 4" id="KW-0689">Ribosomal protein</keyword>
<dbReference type="SUPFAM" id="SSF52166">
    <property type="entry name" value="Ribosomal protein L4"/>
    <property type="match status" value="1"/>
</dbReference>
<dbReference type="EMBL" id="SBIQ01000356">
    <property type="protein sequence ID" value="KAF7679653.1"/>
    <property type="molecule type" value="Genomic_DNA"/>
</dbReference>
<keyword evidence="3" id="KW-0687">Ribonucleoprotein</keyword>
<evidence type="ECO:0000256" key="2">
    <source>
        <dbReference type="ARBA" id="ARBA00022980"/>
    </source>
</evidence>
<evidence type="ECO:0000256" key="3">
    <source>
        <dbReference type="ARBA" id="ARBA00023274"/>
    </source>
</evidence>
<evidence type="ECO:0000313" key="4">
    <source>
        <dbReference type="EMBL" id="KAF7679653.1"/>
    </source>
</evidence>
<dbReference type="PANTHER" id="PTHR19431">
    <property type="entry name" value="60S RIBOSOMAL PROTEIN L4"/>
    <property type="match status" value="1"/>
</dbReference>
<proteinExistence type="inferred from homology"/>
<dbReference type="InterPro" id="IPR002136">
    <property type="entry name" value="Ribosomal_uL4"/>
</dbReference>
<keyword evidence="5" id="KW-1185">Reference proteome</keyword>
<name>A0ABQ7HVP7_9MICR</name>
<comment type="caution">
    <text evidence="4">The sequence shown here is derived from an EMBL/GenBank/DDBJ whole genome shotgun (WGS) entry which is preliminary data.</text>
</comment>
<dbReference type="Proteomes" id="UP001516464">
    <property type="component" value="Unassembled WGS sequence"/>
</dbReference>
<protein>
    <submittedName>
        <fullName evidence="4">60S ribosomal protein L4-1</fullName>
    </submittedName>
</protein>
<evidence type="ECO:0000256" key="1">
    <source>
        <dbReference type="ARBA" id="ARBA00010528"/>
    </source>
</evidence>
<dbReference type="InterPro" id="IPR045240">
    <property type="entry name" value="Ribosomal_uL4_euk/arch"/>
</dbReference>
<gene>
    <name evidence="4" type="primary">RPL4A</name>
    <name evidence="4" type="ORF">TCON_2545</name>
</gene>
<sequence length="332" mass="37062">MKEEINCYNLDGETVKKTMKRPDVFDITIRKDLIQLVVKCLSLSLRQPYAVNKDAGMQHSAKSWGTGRAMARVPRVAGSGTRRAGQGAFANFCRGGRMAHPTTVNRRWTRKITLKNRMHGLAMGVAATAVPSLVESRGHDISQLKSLPLVVSDDICNIKSTKEAISVIEKLGLKGEITRVKESKCKRAGKGRRRNRRYIFKKGLLFIYKGNKEDIKAFRNISGVDLMSVDEMDLLKLCPGAQPGRLVLWTESAFESLENKFGDIENPSSNVKGYSLMSKLVSNDDVEGLFYSEEVQALLNTPNLIETPKLRKDIKSVSELNPYLHMFAPETA</sequence>
<accession>A0ABQ7HVP7</accession>
<dbReference type="Gene3D" id="3.40.1370.10">
    <property type="match status" value="1"/>
</dbReference>
<reference evidence="4 5" key="1">
    <citation type="submission" date="2019-01" db="EMBL/GenBank/DDBJ databases">
        <title>Genomes sequencing and comparative genomics of infectious freshwater microsporidia, Cucumispora dikerogammari and Thelohania contejeani.</title>
        <authorList>
            <person name="Cormier A."/>
            <person name="Giraud I."/>
            <person name="Wattier R."/>
            <person name="Teixeira M."/>
            <person name="Grandjean F."/>
            <person name="Rigaud T."/>
            <person name="Cordaux R."/>
        </authorList>
    </citation>
    <scope>NUCLEOTIDE SEQUENCE [LARGE SCALE GENOMIC DNA]</scope>
    <source>
        <strain evidence="4">T1</strain>
        <tissue evidence="4">Spores</tissue>
    </source>
</reference>
<organism evidence="4 5">
    <name type="scientific">Astathelohania contejeani</name>
    <dbReference type="NCBI Taxonomy" id="164912"/>
    <lineage>
        <taxon>Eukaryota</taxon>
        <taxon>Fungi</taxon>
        <taxon>Fungi incertae sedis</taxon>
        <taxon>Microsporidia</taxon>
        <taxon>Astathelohaniidae</taxon>
        <taxon>Astathelohania</taxon>
    </lineage>
</organism>